<keyword evidence="2" id="KW-1185">Reference proteome</keyword>
<evidence type="ECO:0000313" key="1">
    <source>
        <dbReference type="EMBL" id="KAI0083023.1"/>
    </source>
</evidence>
<protein>
    <submittedName>
        <fullName evidence="1">Uncharacterized protein</fullName>
    </submittedName>
</protein>
<name>A0ACB8TLW5_9APHY</name>
<sequence>MNSKMVCLVILRLSLKSQGGGVHLSEIEVRNNNTTYLVWPRSSCLSSPLRPILHGIAWEHKHEHRHKHVWDCGSSWHK</sequence>
<comment type="caution">
    <text evidence="1">The sequence shown here is derived from an EMBL/GenBank/DDBJ whole genome shotgun (WGS) entry which is preliminary data.</text>
</comment>
<dbReference type="EMBL" id="MU275011">
    <property type="protein sequence ID" value="KAI0083023.1"/>
    <property type="molecule type" value="Genomic_DNA"/>
</dbReference>
<accession>A0ACB8TLW5</accession>
<evidence type="ECO:0000313" key="2">
    <source>
        <dbReference type="Proteomes" id="UP001055072"/>
    </source>
</evidence>
<gene>
    <name evidence="1" type="ORF">BDY19DRAFT_981142</name>
</gene>
<dbReference type="Proteomes" id="UP001055072">
    <property type="component" value="Unassembled WGS sequence"/>
</dbReference>
<proteinExistence type="predicted"/>
<reference evidence="1" key="1">
    <citation type="journal article" date="2021" name="Environ. Microbiol.">
        <title>Gene family expansions and transcriptome signatures uncover fungal adaptations to wood decay.</title>
        <authorList>
            <person name="Hage H."/>
            <person name="Miyauchi S."/>
            <person name="Viragh M."/>
            <person name="Drula E."/>
            <person name="Min B."/>
            <person name="Chaduli D."/>
            <person name="Navarro D."/>
            <person name="Favel A."/>
            <person name="Norest M."/>
            <person name="Lesage-Meessen L."/>
            <person name="Balint B."/>
            <person name="Merenyi Z."/>
            <person name="de Eugenio L."/>
            <person name="Morin E."/>
            <person name="Martinez A.T."/>
            <person name="Baldrian P."/>
            <person name="Stursova M."/>
            <person name="Martinez M.J."/>
            <person name="Novotny C."/>
            <person name="Magnuson J.K."/>
            <person name="Spatafora J.W."/>
            <person name="Maurice S."/>
            <person name="Pangilinan J."/>
            <person name="Andreopoulos W."/>
            <person name="LaButti K."/>
            <person name="Hundley H."/>
            <person name="Na H."/>
            <person name="Kuo A."/>
            <person name="Barry K."/>
            <person name="Lipzen A."/>
            <person name="Henrissat B."/>
            <person name="Riley R."/>
            <person name="Ahrendt S."/>
            <person name="Nagy L.G."/>
            <person name="Grigoriev I.V."/>
            <person name="Martin F."/>
            <person name="Rosso M.N."/>
        </authorList>
    </citation>
    <scope>NUCLEOTIDE SEQUENCE</scope>
    <source>
        <strain evidence="1">CBS 384.51</strain>
    </source>
</reference>
<organism evidence="1 2">
    <name type="scientific">Irpex rosettiformis</name>
    <dbReference type="NCBI Taxonomy" id="378272"/>
    <lineage>
        <taxon>Eukaryota</taxon>
        <taxon>Fungi</taxon>
        <taxon>Dikarya</taxon>
        <taxon>Basidiomycota</taxon>
        <taxon>Agaricomycotina</taxon>
        <taxon>Agaricomycetes</taxon>
        <taxon>Polyporales</taxon>
        <taxon>Irpicaceae</taxon>
        <taxon>Irpex</taxon>
    </lineage>
</organism>